<evidence type="ECO:0000259" key="1">
    <source>
        <dbReference type="Pfam" id="PF14581"/>
    </source>
</evidence>
<dbReference type="Pfam" id="PF14581">
    <property type="entry name" value="SseB_C"/>
    <property type="match status" value="1"/>
</dbReference>
<accession>A0A2X0IF62</accession>
<comment type="caution">
    <text evidence="2">The sequence shown here is derived from an EMBL/GenBank/DDBJ whole genome shotgun (WGS) entry which is preliminary data.</text>
</comment>
<dbReference type="EMBL" id="QKYN01000127">
    <property type="protein sequence ID" value="RAG82071.1"/>
    <property type="molecule type" value="Genomic_DNA"/>
</dbReference>
<evidence type="ECO:0000313" key="2">
    <source>
        <dbReference type="EMBL" id="RAG82071.1"/>
    </source>
</evidence>
<name>A0A2X0IF62_9ACTN</name>
<dbReference type="InterPro" id="IPR027945">
    <property type="entry name" value="SseB_C"/>
</dbReference>
<proteinExistence type="predicted"/>
<organism evidence="2 3">
    <name type="scientific">Streptacidiphilus pinicola</name>
    <dbReference type="NCBI Taxonomy" id="2219663"/>
    <lineage>
        <taxon>Bacteria</taxon>
        <taxon>Bacillati</taxon>
        <taxon>Actinomycetota</taxon>
        <taxon>Actinomycetes</taxon>
        <taxon>Kitasatosporales</taxon>
        <taxon>Streptomycetaceae</taxon>
        <taxon>Streptacidiphilus</taxon>
    </lineage>
</organism>
<keyword evidence="3" id="KW-1185">Reference proteome</keyword>
<dbReference type="OrthoDB" id="4275963at2"/>
<reference evidence="2 3" key="1">
    <citation type="submission" date="2018-06" db="EMBL/GenBank/DDBJ databases">
        <title>Streptacidiphilus pinicola sp. nov., isolated from pine grove soil.</title>
        <authorList>
            <person name="Roh S.G."/>
            <person name="Park S."/>
            <person name="Kim M.-K."/>
            <person name="Yun B.-R."/>
            <person name="Park J."/>
            <person name="Kim M.J."/>
            <person name="Kim Y.S."/>
            <person name="Kim S.B."/>
        </authorList>
    </citation>
    <scope>NUCLEOTIDE SEQUENCE [LARGE SCALE GENOMIC DNA]</scope>
    <source>
        <strain evidence="2 3">MMS16-CNU450</strain>
    </source>
</reference>
<gene>
    <name evidence="2" type="ORF">DN069_29705</name>
</gene>
<evidence type="ECO:0000313" key="3">
    <source>
        <dbReference type="Proteomes" id="UP000248889"/>
    </source>
</evidence>
<sequence length="246" mass="26661">MLESALRELVPGRGDQYEQYEALLQAVADAQLWMLLWHGAPGGSDAQYGSLEIDGYGYAPCVTSAEELAASGWTRHHQVISGVEVASALYRERWGLWLNPHQSGGGIGIPWADLRRVAGGLDRLPAGPLVLSTVDSRPAEVPEEVGSPAATAEFFRQLLVAARETPVVSSLRRAWVEPSHGEPYVAIGLDITDSSDSSVASIHRMMRQALPYAPQGLPISTVALADPYDQVASWMTVRVPPFYERG</sequence>
<dbReference type="Proteomes" id="UP000248889">
    <property type="component" value="Unassembled WGS sequence"/>
</dbReference>
<feature type="domain" description="SseB protein C-terminal" evidence="1">
    <location>
        <begin position="152"/>
        <end position="245"/>
    </location>
</feature>
<protein>
    <submittedName>
        <fullName evidence="2">Enhanced serine sensitivity protein SseB</fullName>
    </submittedName>
</protein>
<dbReference type="AlphaFoldDB" id="A0A2X0IF62"/>
<dbReference type="RefSeq" id="WP_111506199.1">
    <property type="nucleotide sequence ID" value="NZ_QKYN01000127.1"/>
</dbReference>